<dbReference type="PANTHER" id="PTHR22835:SF611">
    <property type="entry name" value="GDSL-LIKE LIPASE_ACYLHYDROLASE SUPERFAMILY PROTEIN-RELATED"/>
    <property type="match status" value="1"/>
</dbReference>
<keyword evidence="3" id="KW-0472">Membrane</keyword>
<dbReference type="GO" id="GO:0016788">
    <property type="term" value="F:hydrolase activity, acting on ester bonds"/>
    <property type="evidence" value="ECO:0007669"/>
    <property type="project" value="InterPro"/>
</dbReference>
<gene>
    <name evidence="4" type="ORF">M8C21_031972</name>
</gene>
<comment type="caution">
    <text evidence="4">The sequence shown here is derived from an EMBL/GenBank/DDBJ whole genome shotgun (WGS) entry which is preliminary data.</text>
</comment>
<evidence type="ECO:0000313" key="5">
    <source>
        <dbReference type="Proteomes" id="UP001206925"/>
    </source>
</evidence>
<sequence length="482" mass="53279">MLRISPYERIKMNNVVEIGQGINFAVVGATALDSSFHEAQGVYNPFTNASLGVQIKWFKELLPSFCVTKSDCRNILRNSLILMGEIGGNDYNHPIVTGKPFDEIESYVPLVINTIVSALKELIDLGAQTLVVPGNLPIGCLPKYLTQYYGSDKVELDNTTGCLVHLNKLAEYHNDFLQMALNQIRELNPNVNVIYADYYNAAMQFYLSPQEYGFTNGTLAACCGSEGPYNYDPLVACGDPSSRSCDHPEKYANWDGLHLTEAAYHMMYKSLFHGTYTTPQFNTLCPISNGQARDGSSSSARAGRTYVKPIAYYLTSHFLSSNSLMASSFVSILIFLMLLLGYNMHANGCYTSIISFGDSLADTGNLKQIYSNSNRDPPHFFFPPYGETFFHEVTGRCSNGRLIIDFIAETLGMLPISSYATIKTNNLTKIGQGLNFAVVGATALDASFHEAHGVYNPFTNASLNVQLKWFKELLPSICITKS</sequence>
<feature type="transmembrane region" description="Helical" evidence="3">
    <location>
        <begin position="324"/>
        <end position="342"/>
    </location>
</feature>
<evidence type="ECO:0008006" key="6">
    <source>
        <dbReference type="Google" id="ProtNLM"/>
    </source>
</evidence>
<keyword evidence="5" id="KW-1185">Reference proteome</keyword>
<keyword evidence="3" id="KW-0812">Transmembrane</keyword>
<keyword evidence="2" id="KW-0325">Glycoprotein</keyword>
<dbReference type="Pfam" id="PF00657">
    <property type="entry name" value="Lipase_GDSL"/>
    <property type="match status" value="2"/>
</dbReference>
<comment type="similarity">
    <text evidence="1">Belongs to the 'GDSL' lipolytic enzyme family.</text>
</comment>
<organism evidence="4 5">
    <name type="scientific">Ambrosia artemisiifolia</name>
    <name type="common">Common ragweed</name>
    <dbReference type="NCBI Taxonomy" id="4212"/>
    <lineage>
        <taxon>Eukaryota</taxon>
        <taxon>Viridiplantae</taxon>
        <taxon>Streptophyta</taxon>
        <taxon>Embryophyta</taxon>
        <taxon>Tracheophyta</taxon>
        <taxon>Spermatophyta</taxon>
        <taxon>Magnoliopsida</taxon>
        <taxon>eudicotyledons</taxon>
        <taxon>Gunneridae</taxon>
        <taxon>Pentapetalae</taxon>
        <taxon>asterids</taxon>
        <taxon>campanulids</taxon>
        <taxon>Asterales</taxon>
        <taxon>Asteraceae</taxon>
        <taxon>Asteroideae</taxon>
        <taxon>Heliantheae alliance</taxon>
        <taxon>Heliantheae</taxon>
        <taxon>Ambrosia</taxon>
    </lineage>
</organism>
<keyword evidence="3" id="KW-1133">Transmembrane helix</keyword>
<dbReference type="InterPro" id="IPR036514">
    <property type="entry name" value="SGNH_hydro_sf"/>
</dbReference>
<accession>A0AAD5C262</accession>
<dbReference type="PANTHER" id="PTHR22835">
    <property type="entry name" value="ZINC FINGER FYVE DOMAIN CONTAINING PROTEIN"/>
    <property type="match status" value="1"/>
</dbReference>
<name>A0AAD5C262_AMBAR</name>
<dbReference type="InterPro" id="IPR001087">
    <property type="entry name" value="GDSL"/>
</dbReference>
<evidence type="ECO:0000256" key="2">
    <source>
        <dbReference type="ARBA" id="ARBA00023180"/>
    </source>
</evidence>
<evidence type="ECO:0000256" key="1">
    <source>
        <dbReference type="ARBA" id="ARBA00008668"/>
    </source>
</evidence>
<dbReference type="SUPFAM" id="SSF52266">
    <property type="entry name" value="SGNH hydrolase"/>
    <property type="match status" value="1"/>
</dbReference>
<dbReference type="AlphaFoldDB" id="A0AAD5C262"/>
<feature type="non-terminal residue" evidence="4">
    <location>
        <position position="1"/>
    </location>
</feature>
<dbReference type="Proteomes" id="UP001206925">
    <property type="component" value="Unassembled WGS sequence"/>
</dbReference>
<proteinExistence type="inferred from homology"/>
<evidence type="ECO:0000256" key="3">
    <source>
        <dbReference type="SAM" id="Phobius"/>
    </source>
</evidence>
<evidence type="ECO:0000313" key="4">
    <source>
        <dbReference type="EMBL" id="KAI7733966.1"/>
    </source>
</evidence>
<protein>
    <recommendedName>
        <fullName evidence="6">GDSL esterase/lipase</fullName>
    </recommendedName>
</protein>
<reference evidence="4" key="1">
    <citation type="submission" date="2022-06" db="EMBL/GenBank/DDBJ databases">
        <title>Uncovering the hologenomic basis of an extraordinary plant invasion.</title>
        <authorList>
            <person name="Bieker V.C."/>
            <person name="Martin M.D."/>
            <person name="Gilbert T."/>
            <person name="Hodgins K."/>
            <person name="Battlay P."/>
            <person name="Petersen B."/>
            <person name="Wilson J."/>
        </authorList>
    </citation>
    <scope>NUCLEOTIDE SEQUENCE</scope>
    <source>
        <strain evidence="4">AA19_3_7</strain>
        <tissue evidence="4">Leaf</tissue>
    </source>
</reference>
<dbReference type="EMBL" id="JAMZMK010009873">
    <property type="protein sequence ID" value="KAI7733966.1"/>
    <property type="molecule type" value="Genomic_DNA"/>
</dbReference>
<dbReference type="Gene3D" id="3.40.50.1110">
    <property type="entry name" value="SGNH hydrolase"/>
    <property type="match status" value="2"/>
</dbReference>